<dbReference type="AlphaFoldDB" id="A0A1M7TXP7"/>
<evidence type="ECO:0008006" key="4">
    <source>
        <dbReference type="Google" id="ProtNLM"/>
    </source>
</evidence>
<name>A0A1M7TXP7_9BRAD</name>
<keyword evidence="1" id="KW-0732">Signal</keyword>
<organism evidence="2 3">
    <name type="scientific">Bradyrhizobium erythrophlei</name>
    <dbReference type="NCBI Taxonomy" id="1437360"/>
    <lineage>
        <taxon>Bacteria</taxon>
        <taxon>Pseudomonadati</taxon>
        <taxon>Pseudomonadota</taxon>
        <taxon>Alphaproteobacteria</taxon>
        <taxon>Hyphomicrobiales</taxon>
        <taxon>Nitrobacteraceae</taxon>
        <taxon>Bradyrhizobium</taxon>
    </lineage>
</organism>
<protein>
    <recommendedName>
        <fullName evidence="4">Secreted protein</fullName>
    </recommendedName>
</protein>
<accession>A0A1M7TXP7</accession>
<dbReference type="EMBL" id="LT670849">
    <property type="protein sequence ID" value="SHN75481.1"/>
    <property type="molecule type" value="Genomic_DNA"/>
</dbReference>
<gene>
    <name evidence="2" type="ORF">SAMN05444170_2969</name>
</gene>
<feature type="chain" id="PRO_5012613354" description="Secreted protein" evidence="1">
    <location>
        <begin position="24"/>
        <end position="73"/>
    </location>
</feature>
<evidence type="ECO:0000313" key="3">
    <source>
        <dbReference type="Proteomes" id="UP000184096"/>
    </source>
</evidence>
<evidence type="ECO:0000256" key="1">
    <source>
        <dbReference type="SAM" id="SignalP"/>
    </source>
</evidence>
<sequence>MTKLLALLATLKTILIAASVAFARGDTCAVVVVSALLSLVQLGAKPAGHVMLENAPVVSSSSKVEAFPKTPGA</sequence>
<keyword evidence="3" id="KW-1185">Reference proteome</keyword>
<reference evidence="3" key="1">
    <citation type="submission" date="2016-11" db="EMBL/GenBank/DDBJ databases">
        <authorList>
            <person name="Varghese N."/>
            <person name="Submissions S."/>
        </authorList>
    </citation>
    <scope>NUCLEOTIDE SEQUENCE [LARGE SCALE GENOMIC DNA]</scope>
    <source>
        <strain evidence="3">GAS401</strain>
    </source>
</reference>
<proteinExistence type="predicted"/>
<evidence type="ECO:0000313" key="2">
    <source>
        <dbReference type="EMBL" id="SHN75481.1"/>
    </source>
</evidence>
<dbReference type="Proteomes" id="UP000184096">
    <property type="component" value="Chromosome I"/>
</dbReference>
<dbReference type="RefSeq" id="WP_072818652.1">
    <property type="nucleotide sequence ID" value="NZ_LT670849.1"/>
</dbReference>
<feature type="signal peptide" evidence="1">
    <location>
        <begin position="1"/>
        <end position="23"/>
    </location>
</feature>